<dbReference type="Gramene" id="ONIVA04G29270.1">
    <property type="protein sequence ID" value="ONIVA04G29270.1"/>
    <property type="gene ID" value="ONIVA04G29270"/>
</dbReference>
<evidence type="ECO:0000259" key="2">
    <source>
        <dbReference type="PROSITE" id="PS50141"/>
    </source>
</evidence>
<evidence type="ECO:0000313" key="3">
    <source>
        <dbReference type="EnsemblPlants" id="ONIVA04G29270.1"/>
    </source>
</evidence>
<dbReference type="Pfam" id="PF02137">
    <property type="entry name" value="A_deamin"/>
    <property type="match status" value="2"/>
</dbReference>
<evidence type="ECO:0000313" key="4">
    <source>
        <dbReference type="Proteomes" id="UP000006591"/>
    </source>
</evidence>
<dbReference type="AlphaFoldDB" id="A0A0E0H7W8"/>
<dbReference type="eggNOG" id="KOG2777">
    <property type="taxonomic scope" value="Eukaryota"/>
</dbReference>
<dbReference type="PROSITE" id="PS50141">
    <property type="entry name" value="A_DEAMIN_EDITASE"/>
    <property type="match status" value="1"/>
</dbReference>
<evidence type="ECO:0000256" key="1">
    <source>
        <dbReference type="SAM" id="MobiDB-lite"/>
    </source>
</evidence>
<reference evidence="3" key="2">
    <citation type="submission" date="2018-04" db="EMBL/GenBank/DDBJ databases">
        <title>OnivRS2 (Oryza nivara Reference Sequence Version 2).</title>
        <authorList>
            <person name="Zhang J."/>
            <person name="Kudrna D."/>
            <person name="Lee S."/>
            <person name="Talag J."/>
            <person name="Rajasekar S."/>
            <person name="Welchert J."/>
            <person name="Hsing Y.-I."/>
            <person name="Wing R.A."/>
        </authorList>
    </citation>
    <scope>NUCLEOTIDE SEQUENCE [LARGE SCALE GENOMIC DNA]</scope>
    <source>
        <strain evidence="3">SL10</strain>
    </source>
</reference>
<feature type="domain" description="A to I editase" evidence="2">
    <location>
        <begin position="73"/>
        <end position="369"/>
    </location>
</feature>
<organism evidence="3">
    <name type="scientific">Oryza nivara</name>
    <name type="common">Indian wild rice</name>
    <name type="synonym">Oryza sativa f. spontanea</name>
    <dbReference type="NCBI Taxonomy" id="4536"/>
    <lineage>
        <taxon>Eukaryota</taxon>
        <taxon>Viridiplantae</taxon>
        <taxon>Streptophyta</taxon>
        <taxon>Embryophyta</taxon>
        <taxon>Tracheophyta</taxon>
        <taxon>Spermatophyta</taxon>
        <taxon>Magnoliopsida</taxon>
        <taxon>Liliopsida</taxon>
        <taxon>Poales</taxon>
        <taxon>Poaceae</taxon>
        <taxon>BOP clade</taxon>
        <taxon>Oryzoideae</taxon>
        <taxon>Oryzeae</taxon>
        <taxon>Oryzinae</taxon>
        <taxon>Oryza</taxon>
    </lineage>
</organism>
<feature type="compositionally biased region" description="Pro residues" evidence="1">
    <location>
        <begin position="9"/>
        <end position="19"/>
    </location>
</feature>
<dbReference type="GO" id="GO:0006382">
    <property type="term" value="P:adenosine to inosine editing"/>
    <property type="evidence" value="ECO:0007669"/>
    <property type="project" value="TreeGrafter"/>
</dbReference>
<keyword evidence="4" id="KW-1185">Reference proteome</keyword>
<dbReference type="GO" id="GO:0006396">
    <property type="term" value="P:RNA processing"/>
    <property type="evidence" value="ECO:0007669"/>
    <property type="project" value="InterPro"/>
</dbReference>
<accession>A0A0E0H7W8</accession>
<dbReference type="GO" id="GO:0003726">
    <property type="term" value="F:double-stranded RNA adenosine deaminase activity"/>
    <property type="evidence" value="ECO:0007669"/>
    <property type="project" value="TreeGrafter"/>
</dbReference>
<proteinExistence type="predicted"/>
<name>A0A0E0H7W8_ORYNI</name>
<dbReference type="GO" id="GO:0008251">
    <property type="term" value="F:tRNA-specific adenosine deaminase activity"/>
    <property type="evidence" value="ECO:0007669"/>
    <property type="project" value="TreeGrafter"/>
</dbReference>
<dbReference type="OMA" id="HPKKITY"/>
<reference evidence="3" key="1">
    <citation type="submission" date="2015-04" db="UniProtKB">
        <authorList>
            <consortium name="EnsemblPlants"/>
        </authorList>
    </citation>
    <scope>IDENTIFICATION</scope>
    <source>
        <strain evidence="3">SL10</strain>
    </source>
</reference>
<dbReference type="GO" id="GO:0005730">
    <property type="term" value="C:nucleolus"/>
    <property type="evidence" value="ECO:0007669"/>
    <property type="project" value="TreeGrafter"/>
</dbReference>
<dbReference type="GO" id="GO:0003725">
    <property type="term" value="F:double-stranded RNA binding"/>
    <property type="evidence" value="ECO:0007669"/>
    <property type="project" value="TreeGrafter"/>
</dbReference>
<dbReference type="STRING" id="4536.A0A0E0H7W8"/>
<dbReference type="GO" id="GO:0005737">
    <property type="term" value="C:cytoplasm"/>
    <property type="evidence" value="ECO:0007669"/>
    <property type="project" value="TreeGrafter"/>
</dbReference>
<sequence length="438" mass="47781">MLPSSAASSPPPPPPPPPWDDVSWAESTSSTVLHHYNSLPKKGKPQGRESTVLAAFLLSTPQQDARRSLTVLSLATGTKCLGAARLNHHGDLVHDAHAEVVARRALLRLIYTEIGRSGASDWLVASGGVMPVPPSPSELLREQLDSVNGCDDVGFVQRKPGRGDTTLSMSCFDKITRWSVVGIQGALLSHILEPLYLSTITIGQSPTGASDGFSVENNIKKVLDARLSSLSSKLLLPFKLNKPLFYEAPIPPKEFQQTSGDLQPLTCGYSICWNKSGFHEVVLGTTGRKQGTSSKAACSPSTESLLCKRRLLEAFVLIEHPLVKKFHREEMSYRQIKDMAHEYQQTLELLRKAPFFSRWSAKPASLDSFTFPSETYIISHSSPITFQIVVAAGVSDSSLAVVNLVTLPSQRPTRMIGTDDLPVSFFLHEGLVVECRVA</sequence>
<dbReference type="PANTHER" id="PTHR10910:SF62">
    <property type="entry name" value="AT07585P-RELATED"/>
    <property type="match status" value="1"/>
</dbReference>
<dbReference type="InterPro" id="IPR002466">
    <property type="entry name" value="A_deamin"/>
</dbReference>
<dbReference type="SMART" id="SM00552">
    <property type="entry name" value="ADEAMc"/>
    <property type="match status" value="1"/>
</dbReference>
<dbReference type="PANTHER" id="PTHR10910">
    <property type="entry name" value="EUKARYOTE SPECIFIC DSRNA BINDING PROTEIN"/>
    <property type="match status" value="1"/>
</dbReference>
<dbReference type="EnsemblPlants" id="ONIVA04G29270.1">
    <property type="protein sequence ID" value="ONIVA04G29270.1"/>
    <property type="gene ID" value="ONIVA04G29270"/>
</dbReference>
<feature type="region of interest" description="Disordered" evidence="1">
    <location>
        <begin position="1"/>
        <end position="24"/>
    </location>
</feature>
<dbReference type="Proteomes" id="UP000006591">
    <property type="component" value="Chromosome 4"/>
</dbReference>
<protein>
    <recommendedName>
        <fullName evidence="2">A to I editase domain-containing protein</fullName>
    </recommendedName>
</protein>